<dbReference type="AlphaFoldDB" id="A0A6I6ACR4"/>
<dbReference type="Proteomes" id="UP000427281">
    <property type="component" value="Chromosome"/>
</dbReference>
<dbReference type="Gene3D" id="2.60.120.560">
    <property type="entry name" value="Exo-inulinase, domain 1"/>
    <property type="match status" value="1"/>
</dbReference>
<dbReference type="KEGG" id="gim:F1728_08915"/>
<dbReference type="SUPFAM" id="SSF49899">
    <property type="entry name" value="Concanavalin A-like lectins/glucanases"/>
    <property type="match status" value="1"/>
</dbReference>
<dbReference type="InterPro" id="IPR013320">
    <property type="entry name" value="ConA-like_dom_sf"/>
</dbReference>
<gene>
    <name evidence="3" type="ORF">F1728_08915</name>
</gene>
<feature type="region of interest" description="Disordered" evidence="1">
    <location>
        <begin position="19"/>
        <end position="54"/>
    </location>
</feature>
<reference evidence="3 4" key="1">
    <citation type="submission" date="2019-09" db="EMBL/GenBank/DDBJ databases">
        <title>Gimesia benthica sp. nov., a novel bacterium isolated from deep-sea water of the Northwest Indian Ocean.</title>
        <authorList>
            <person name="Dai X."/>
        </authorList>
    </citation>
    <scope>NUCLEOTIDE SEQUENCE [LARGE SCALE GENOMIC DNA]</scope>
    <source>
        <strain evidence="3 4">E7</strain>
    </source>
</reference>
<evidence type="ECO:0000313" key="4">
    <source>
        <dbReference type="Proteomes" id="UP000427281"/>
    </source>
</evidence>
<protein>
    <submittedName>
        <fullName evidence="3">DUF1080 domain-containing protein</fullName>
    </submittedName>
</protein>
<dbReference type="GO" id="GO:0016787">
    <property type="term" value="F:hydrolase activity"/>
    <property type="evidence" value="ECO:0007669"/>
    <property type="project" value="InterPro"/>
</dbReference>
<proteinExistence type="predicted"/>
<organism evidence="3 4">
    <name type="scientific">Gimesia benthica</name>
    <dbReference type="NCBI Taxonomy" id="2608982"/>
    <lineage>
        <taxon>Bacteria</taxon>
        <taxon>Pseudomonadati</taxon>
        <taxon>Planctomycetota</taxon>
        <taxon>Planctomycetia</taxon>
        <taxon>Planctomycetales</taxon>
        <taxon>Planctomycetaceae</taxon>
        <taxon>Gimesia</taxon>
    </lineage>
</organism>
<name>A0A6I6ACR4_9PLAN</name>
<dbReference type="Pfam" id="PF06439">
    <property type="entry name" value="3keto-disac_hyd"/>
    <property type="match status" value="1"/>
</dbReference>
<sequence>MLPMMALCFLSSPEAVWAQSSTPAEAPAESEKKIPEPEAKKAPPAPKTLPGPEKLLNGGDFWDHWKFVSEESKETDPNVTWKVVSGGQDQPSVLTCTGKPYGYIRTQKTYENFQFSMEWMYPGDPNANSGILLFTAEPDKVWPKAFQVQLHRPEAGFVFPTPGSGAKSANKLSPTTPLDLPVGKWHKCVLTCRSGSISVMINGIKLGEVTGCDPSKGAIALQSEGSEIHFRNLVVEELAPAPAPESPAKPKKNGES</sequence>
<evidence type="ECO:0000256" key="1">
    <source>
        <dbReference type="SAM" id="MobiDB-lite"/>
    </source>
</evidence>
<feature type="compositionally biased region" description="Basic and acidic residues" evidence="1">
    <location>
        <begin position="29"/>
        <end position="41"/>
    </location>
</feature>
<dbReference type="InterPro" id="IPR010496">
    <property type="entry name" value="AL/BT2_dom"/>
</dbReference>
<dbReference type="EMBL" id="CP043930">
    <property type="protein sequence ID" value="QGQ22789.1"/>
    <property type="molecule type" value="Genomic_DNA"/>
</dbReference>
<feature type="domain" description="3-keto-alpha-glucoside-1,2-lyase/3-keto-2-hydroxy-glucal hydratase" evidence="2">
    <location>
        <begin position="52"/>
        <end position="235"/>
    </location>
</feature>
<evidence type="ECO:0000259" key="2">
    <source>
        <dbReference type="Pfam" id="PF06439"/>
    </source>
</evidence>
<accession>A0A6I6ACR4</accession>
<keyword evidence="4" id="KW-1185">Reference proteome</keyword>
<evidence type="ECO:0000313" key="3">
    <source>
        <dbReference type="EMBL" id="QGQ22789.1"/>
    </source>
</evidence>